<accession>A0A4Z0Z4L5</accession>
<reference evidence="2 3" key="1">
    <citation type="submission" date="2019-03" db="EMBL/GenBank/DDBJ databases">
        <title>Draft genome sequence of Xylaria hypoxylon DSM 108379, a ubiquitous saprotrophic-parasitic fungi on hardwood.</title>
        <authorList>
            <person name="Buettner E."/>
            <person name="Leonhardt S."/>
            <person name="Gebauer A.M."/>
            <person name="Liers C."/>
            <person name="Hofrichter M."/>
            <person name="Kellner H."/>
        </authorList>
    </citation>
    <scope>NUCLEOTIDE SEQUENCE [LARGE SCALE GENOMIC DNA]</scope>
    <source>
        <strain evidence="2 3">DSM 108379</strain>
    </source>
</reference>
<organism evidence="2 3">
    <name type="scientific">Xylaria hypoxylon</name>
    <dbReference type="NCBI Taxonomy" id="37992"/>
    <lineage>
        <taxon>Eukaryota</taxon>
        <taxon>Fungi</taxon>
        <taxon>Dikarya</taxon>
        <taxon>Ascomycota</taxon>
        <taxon>Pezizomycotina</taxon>
        <taxon>Sordariomycetes</taxon>
        <taxon>Xylariomycetidae</taxon>
        <taxon>Xylariales</taxon>
        <taxon>Xylariaceae</taxon>
        <taxon>Xylaria</taxon>
    </lineage>
</organism>
<evidence type="ECO:0000313" key="2">
    <source>
        <dbReference type="EMBL" id="TGJ87158.1"/>
    </source>
</evidence>
<evidence type="ECO:0000259" key="1">
    <source>
        <dbReference type="Pfam" id="PF01425"/>
    </source>
</evidence>
<dbReference type="PANTHER" id="PTHR11895">
    <property type="entry name" value="TRANSAMIDASE"/>
    <property type="match status" value="1"/>
</dbReference>
<dbReference type="Proteomes" id="UP000297716">
    <property type="component" value="Unassembled WGS sequence"/>
</dbReference>
<dbReference type="PANTHER" id="PTHR11895:SF170">
    <property type="entry name" value="AMIDASE"/>
    <property type="match status" value="1"/>
</dbReference>
<dbReference type="AlphaFoldDB" id="A0A4Z0Z4L5"/>
<dbReference type="InterPro" id="IPR023631">
    <property type="entry name" value="Amidase_dom"/>
</dbReference>
<dbReference type="InterPro" id="IPR000120">
    <property type="entry name" value="Amidase"/>
</dbReference>
<dbReference type="OrthoDB" id="1879366at2759"/>
<dbReference type="GO" id="GO:0003824">
    <property type="term" value="F:catalytic activity"/>
    <property type="evidence" value="ECO:0007669"/>
    <property type="project" value="InterPro"/>
</dbReference>
<keyword evidence="3" id="KW-1185">Reference proteome</keyword>
<dbReference type="SUPFAM" id="SSF75304">
    <property type="entry name" value="Amidase signature (AS) enzymes"/>
    <property type="match status" value="1"/>
</dbReference>
<dbReference type="EMBL" id="SKBN01000017">
    <property type="protein sequence ID" value="TGJ87158.1"/>
    <property type="molecule type" value="Genomic_DNA"/>
</dbReference>
<name>A0A4Z0Z4L5_9PEZI</name>
<comment type="caution">
    <text evidence="2">The sequence shown here is derived from an EMBL/GenBank/DDBJ whole genome shotgun (WGS) entry which is preliminary data.</text>
</comment>
<sequence>MSLIQLESDPKKITGEELKPVLKKAGLELTESLIEDFSTLITGFEAAIHSLPDDREVQPRPNLEKYPRKDIHIPEDREFGAWATKVTAKCTAPKSNLLEGRTVALKDNIALAGVRCTNGTAMVEWVPEIDATIATRIMDAGATIIGKSACENACMEGISCTSVTGPVHNPYAQGYSAGGSSSGSGRLVATGSVDLAIGCDQGGSIRIPASSCGIVGLKPTWGLVPYTGILSLDPTIDHAGPMARTVRDCALLLEAIAGPDGWDDRQPPVELQGYQLEFVRDVDAVTRLPRDRMLEGMKVGILLEGFQVPGTDKNIVASVRSAAAQLSELGATVSSISVPAHLEATPAWMILVPAASPGSLLGERNGRKQLHFPDRCELVGQKLTQAQFDALGPGASYMYLAYLWAEEHYGPKLHARCMNLLKAVGDGYDLALKDVDVLITPTLISPPVQLPENGYSGGPLELMSMTTGVLANTSPLNITGHPALSLPVGFSHAREDPNVKLPVGMQIIGRRFRDIDCLKVAAAWEKAFDWKTL</sequence>
<dbReference type="Pfam" id="PF01425">
    <property type="entry name" value="Amidase"/>
    <property type="match status" value="1"/>
</dbReference>
<feature type="domain" description="Amidase" evidence="1">
    <location>
        <begin position="81"/>
        <end position="518"/>
    </location>
</feature>
<dbReference type="Gene3D" id="3.90.1300.10">
    <property type="entry name" value="Amidase signature (AS) domain"/>
    <property type="match status" value="1"/>
</dbReference>
<evidence type="ECO:0000313" key="3">
    <source>
        <dbReference type="Proteomes" id="UP000297716"/>
    </source>
</evidence>
<protein>
    <recommendedName>
        <fullName evidence="1">Amidase domain-containing protein</fullName>
    </recommendedName>
</protein>
<gene>
    <name evidence="2" type="ORF">E0Z10_g1611</name>
</gene>
<proteinExistence type="predicted"/>
<dbReference type="STRING" id="37992.A0A4Z0Z4L5"/>
<dbReference type="InterPro" id="IPR036928">
    <property type="entry name" value="AS_sf"/>
</dbReference>